<protein>
    <recommendedName>
        <fullName evidence="3">Transmembrane protein</fullName>
    </recommendedName>
</protein>
<reference evidence="2" key="1">
    <citation type="journal article" date="2018" name="Nat. Plants">
        <title>Whole-genome landscape of Medicago truncatula symbiotic genes.</title>
        <authorList>
            <person name="Pecrix Y."/>
            <person name="Gamas P."/>
            <person name="Carrere S."/>
        </authorList>
    </citation>
    <scope>NUCLEOTIDE SEQUENCE</scope>
    <source>
        <tissue evidence="2">Leaves</tissue>
    </source>
</reference>
<evidence type="ECO:0000256" key="1">
    <source>
        <dbReference type="SAM" id="Phobius"/>
    </source>
</evidence>
<comment type="caution">
    <text evidence="2">The sequence shown here is derived from an EMBL/GenBank/DDBJ whole genome shotgun (WGS) entry which is preliminary data.</text>
</comment>
<dbReference type="Gramene" id="rna49382">
    <property type="protein sequence ID" value="RHN42882.1"/>
    <property type="gene ID" value="gene49382"/>
</dbReference>
<name>A0A396GP50_MEDTR</name>
<proteinExistence type="predicted"/>
<gene>
    <name evidence="2" type="ORF">MtrunA17_Chr8g0381761</name>
</gene>
<keyword evidence="1" id="KW-1133">Transmembrane helix</keyword>
<dbReference type="AlphaFoldDB" id="A0A396GP50"/>
<feature type="transmembrane region" description="Helical" evidence="1">
    <location>
        <begin position="16"/>
        <end position="38"/>
    </location>
</feature>
<evidence type="ECO:0000313" key="2">
    <source>
        <dbReference type="EMBL" id="RHN42882.1"/>
    </source>
</evidence>
<dbReference type="Proteomes" id="UP000265566">
    <property type="component" value="Chromosome 8"/>
</dbReference>
<evidence type="ECO:0008006" key="3">
    <source>
        <dbReference type="Google" id="ProtNLM"/>
    </source>
</evidence>
<sequence length="47" mass="5938">MRSRKYWGIDLNEKPLFLVCRILFLFCLYYFTFTFFLLQIMQRFDVT</sequence>
<dbReference type="EMBL" id="PSQE01000008">
    <property type="protein sequence ID" value="RHN42882.1"/>
    <property type="molecule type" value="Genomic_DNA"/>
</dbReference>
<keyword evidence="1" id="KW-0472">Membrane</keyword>
<organism evidence="2">
    <name type="scientific">Medicago truncatula</name>
    <name type="common">Barrel medic</name>
    <name type="synonym">Medicago tribuloides</name>
    <dbReference type="NCBI Taxonomy" id="3880"/>
    <lineage>
        <taxon>Eukaryota</taxon>
        <taxon>Viridiplantae</taxon>
        <taxon>Streptophyta</taxon>
        <taxon>Embryophyta</taxon>
        <taxon>Tracheophyta</taxon>
        <taxon>Spermatophyta</taxon>
        <taxon>Magnoliopsida</taxon>
        <taxon>eudicotyledons</taxon>
        <taxon>Gunneridae</taxon>
        <taxon>Pentapetalae</taxon>
        <taxon>rosids</taxon>
        <taxon>fabids</taxon>
        <taxon>Fabales</taxon>
        <taxon>Fabaceae</taxon>
        <taxon>Papilionoideae</taxon>
        <taxon>50 kb inversion clade</taxon>
        <taxon>NPAAA clade</taxon>
        <taxon>Hologalegina</taxon>
        <taxon>IRL clade</taxon>
        <taxon>Trifolieae</taxon>
        <taxon>Medicago</taxon>
    </lineage>
</organism>
<accession>A0A396GP50</accession>
<keyword evidence="1" id="KW-0812">Transmembrane</keyword>